<keyword evidence="6" id="KW-1185">Reference proteome</keyword>
<evidence type="ECO:0000313" key="5">
    <source>
        <dbReference type="EMBL" id="KFZ35999.1"/>
    </source>
</evidence>
<evidence type="ECO:0000259" key="2">
    <source>
        <dbReference type="Pfam" id="PF04773"/>
    </source>
</evidence>
<dbReference type="Pfam" id="PF04773">
    <property type="entry name" value="FecR"/>
    <property type="match status" value="1"/>
</dbReference>
<dbReference type="InterPro" id="IPR012373">
    <property type="entry name" value="Ferrdict_sens_TM"/>
</dbReference>
<accession>A0A094JD74</accession>
<dbReference type="PANTHER" id="PTHR30273:SF2">
    <property type="entry name" value="PROTEIN FECR"/>
    <property type="match status" value="1"/>
</dbReference>
<dbReference type="EMBL" id="JPEO01000027">
    <property type="protein sequence ID" value="KFZ35999.1"/>
    <property type="molecule type" value="Genomic_DNA"/>
</dbReference>
<dbReference type="GO" id="GO:0016989">
    <property type="term" value="F:sigma factor antagonist activity"/>
    <property type="evidence" value="ECO:0007669"/>
    <property type="project" value="TreeGrafter"/>
</dbReference>
<dbReference type="Pfam" id="PF16220">
    <property type="entry name" value="DUF4880"/>
    <property type="match status" value="1"/>
</dbReference>
<dbReference type="PIRSF" id="PIRSF018266">
    <property type="entry name" value="FecR"/>
    <property type="match status" value="1"/>
</dbReference>
<name>A0A094JD74_9GAMM</name>
<dbReference type="STRING" id="1515746.HR45_18795"/>
<dbReference type="InterPro" id="IPR032508">
    <property type="entry name" value="FecR_C"/>
</dbReference>
<proteinExistence type="predicted"/>
<dbReference type="Gene3D" id="3.55.50.30">
    <property type="match status" value="1"/>
</dbReference>
<evidence type="ECO:0000313" key="6">
    <source>
        <dbReference type="Proteomes" id="UP000029264"/>
    </source>
</evidence>
<sequence>MSQVIKFSPKTEIKQVRRQASEWIAKLDSESLTDAEQQNLRQWLTANPLHQQELLRLARLWDKLDDIGALLTSPLTVSPVSSGSQTTEANRNPAKFHQYRAQIAAAFLALLLIPLAVFGYKFTSMISTNGEYRTAIGVQKHITLSDGSVIVLNTNSRLKIDFSFNRRALTLVSGEANFDVAPDKTRPFVVKVGKGDVRALGTSFAVRKEGSKINVLVAHGTVRVNATDTAKASDSVLPADTSRESVVVTAGKQVVVDNAIVESVSQPSAEQLANSLYWKKGFLAFDDEKLVNVISEVSRYTNLKIVIGDPALRDIRVGGFYPIDNLDTVFTAMQMNLGLKIKKLGDTSYYITKS</sequence>
<feature type="domain" description="Protein FecR C-terminal" evidence="4">
    <location>
        <begin position="283"/>
        <end position="347"/>
    </location>
</feature>
<dbReference type="InterPro" id="IPR032623">
    <property type="entry name" value="FecR_N"/>
</dbReference>
<keyword evidence="1" id="KW-0812">Transmembrane</keyword>
<organism evidence="5 6">
    <name type="scientific">Shewanella mangrovi</name>
    <dbReference type="NCBI Taxonomy" id="1515746"/>
    <lineage>
        <taxon>Bacteria</taxon>
        <taxon>Pseudomonadati</taxon>
        <taxon>Pseudomonadota</taxon>
        <taxon>Gammaproteobacteria</taxon>
        <taxon>Alteromonadales</taxon>
        <taxon>Shewanellaceae</taxon>
        <taxon>Shewanella</taxon>
    </lineage>
</organism>
<evidence type="ECO:0000259" key="4">
    <source>
        <dbReference type="Pfam" id="PF16344"/>
    </source>
</evidence>
<reference evidence="5 6" key="1">
    <citation type="submission" date="2014-06" db="EMBL/GenBank/DDBJ databases">
        <title>Shewanella sp. YQH10.</title>
        <authorList>
            <person name="Liu Y."/>
            <person name="Zeng R."/>
        </authorList>
    </citation>
    <scope>NUCLEOTIDE SEQUENCE [LARGE SCALE GENOMIC DNA]</scope>
    <source>
        <strain evidence="5 6">YQH10</strain>
    </source>
</reference>
<evidence type="ECO:0000259" key="3">
    <source>
        <dbReference type="Pfam" id="PF16220"/>
    </source>
</evidence>
<evidence type="ECO:0008006" key="7">
    <source>
        <dbReference type="Google" id="ProtNLM"/>
    </source>
</evidence>
<dbReference type="RefSeq" id="WP_037445731.1">
    <property type="nucleotide sequence ID" value="NZ_JPEO01000027.1"/>
</dbReference>
<evidence type="ECO:0000256" key="1">
    <source>
        <dbReference type="SAM" id="Phobius"/>
    </source>
</evidence>
<dbReference type="Proteomes" id="UP000029264">
    <property type="component" value="Unassembled WGS sequence"/>
</dbReference>
<comment type="caution">
    <text evidence="5">The sequence shown here is derived from an EMBL/GenBank/DDBJ whole genome shotgun (WGS) entry which is preliminary data.</text>
</comment>
<dbReference type="Gene3D" id="2.60.120.1440">
    <property type="match status" value="1"/>
</dbReference>
<dbReference type="eggNOG" id="COG3712">
    <property type="taxonomic scope" value="Bacteria"/>
</dbReference>
<gene>
    <name evidence="5" type="ORF">HR45_18795</name>
</gene>
<dbReference type="PANTHER" id="PTHR30273">
    <property type="entry name" value="PERIPLASMIC SIGNAL SENSOR AND SIGMA FACTOR ACTIVATOR FECR-RELATED"/>
    <property type="match status" value="1"/>
</dbReference>
<protein>
    <recommendedName>
        <fullName evidence="7">Iron dicitrate transport regulator FecR</fullName>
    </recommendedName>
</protein>
<feature type="transmembrane region" description="Helical" evidence="1">
    <location>
        <begin position="101"/>
        <end position="120"/>
    </location>
</feature>
<dbReference type="AlphaFoldDB" id="A0A094JD74"/>
<dbReference type="OrthoDB" id="9771237at2"/>
<keyword evidence="1" id="KW-0472">Membrane</keyword>
<feature type="domain" description="FecR N-terminal" evidence="3">
    <location>
        <begin position="18"/>
        <end position="60"/>
    </location>
</feature>
<dbReference type="InterPro" id="IPR006860">
    <property type="entry name" value="FecR"/>
</dbReference>
<feature type="domain" description="FecR protein" evidence="2">
    <location>
        <begin position="131"/>
        <end position="223"/>
    </location>
</feature>
<dbReference type="Pfam" id="PF16344">
    <property type="entry name" value="FecR_C"/>
    <property type="match status" value="1"/>
</dbReference>
<keyword evidence="1" id="KW-1133">Transmembrane helix</keyword>